<dbReference type="OrthoDB" id="9763003at2"/>
<comment type="caution">
    <text evidence="7">The sequence shown here is derived from an EMBL/GenBank/DDBJ whole genome shotgun (WGS) entry which is preliminary data.</text>
</comment>
<dbReference type="STRING" id="907348.TresaDRAFT_2448"/>
<reference evidence="7 8" key="1">
    <citation type="submission" date="2011-09" db="EMBL/GenBank/DDBJ databases">
        <title>The draft genome of Treponema saccharophilum DSM 2985.</title>
        <authorList>
            <consortium name="US DOE Joint Genome Institute (JGI-PGF)"/>
            <person name="Lucas S."/>
            <person name="Copeland A."/>
            <person name="Lapidus A."/>
            <person name="Glavina del Rio T."/>
            <person name="Dalin E."/>
            <person name="Tice H."/>
            <person name="Bruce D."/>
            <person name="Goodwin L."/>
            <person name="Pitluck S."/>
            <person name="Peters L."/>
            <person name="Kyrpides N."/>
            <person name="Mavromatis K."/>
            <person name="Ivanova N."/>
            <person name="Markowitz V."/>
            <person name="Cheng J.-F."/>
            <person name="Hugenholtz P."/>
            <person name="Woyke T."/>
            <person name="Wu D."/>
            <person name="Gronow S."/>
            <person name="Wellnitz S."/>
            <person name="Brambilla E."/>
            <person name="Klenk H.-P."/>
            <person name="Eisen J.A."/>
        </authorList>
    </citation>
    <scope>NUCLEOTIDE SEQUENCE [LARGE SCALE GENOMIC DNA]</scope>
    <source>
        <strain evidence="7 8">DSM 2985</strain>
    </source>
</reference>
<dbReference type="SUPFAM" id="SSF109755">
    <property type="entry name" value="PhoU-like"/>
    <property type="match status" value="1"/>
</dbReference>
<dbReference type="InterPro" id="IPR004633">
    <property type="entry name" value="NaPi_cotrn-rel/YqeW-like"/>
</dbReference>
<dbReference type="Gene3D" id="1.20.58.220">
    <property type="entry name" value="Phosphate transport system protein phou homolog 2, domain 2"/>
    <property type="match status" value="1"/>
</dbReference>
<feature type="transmembrane region" description="Helical" evidence="6">
    <location>
        <begin position="110"/>
        <end position="127"/>
    </location>
</feature>
<organism evidence="7 8">
    <name type="scientific">Treponema saccharophilum DSM 2985</name>
    <dbReference type="NCBI Taxonomy" id="907348"/>
    <lineage>
        <taxon>Bacteria</taxon>
        <taxon>Pseudomonadati</taxon>
        <taxon>Spirochaetota</taxon>
        <taxon>Spirochaetia</taxon>
        <taxon>Spirochaetales</taxon>
        <taxon>Treponemataceae</taxon>
        <taxon>Treponema</taxon>
    </lineage>
</organism>
<dbReference type="Pfam" id="PF02690">
    <property type="entry name" value="Na_Pi_cotrans"/>
    <property type="match status" value="1"/>
</dbReference>
<dbReference type="Proteomes" id="UP000003571">
    <property type="component" value="Unassembled WGS sequence"/>
</dbReference>
<dbReference type="eggNOG" id="COG1283">
    <property type="taxonomic scope" value="Bacteria"/>
</dbReference>
<sequence length="558" mass="61609">MVLKIVSFAGSLCFLLYGMKLMSDGIQKSAGQRLKSALNFMTGSRFTGLLTGCILTMIIQSSGATTVMLVGFVNAGLVTLEQTVGVIFGANIGTTVTAWIVALVGFDFDLKTFAIPIFGLGYILTLAKKLRKESLGIAVMGFGMLFIGLGWLSSTFKDPSTGETIPALIDAVRDLEGFGTFSIVLAVIVGVLFTALIHSSSAMTAIVITIAAAEPSFWHIGAALVIGSTMGSTIDSIMASIGGTDDARRTALIHVMFNCSASILALVFFRPFLFLIESIIPGDITAKNISYHIALLNTAFKVIATIIFIPFPRQIATITRRIIKDKEKDGERVYKFEFNEKTAQDMPETCVIQAQKEIADFADVVVEIFDELQIGISKMDSAFVENGYAKIERLEDFTDQMHLQLTHYLIRCSSLNISDESKQNVSHMLLISEEFESMADGCLSIAGQIKKAVEKEMPFRSEDLEKLLPYFELSRQFLQFIYKNVSKIQRLSREQFEFASELEQEIDGERKSLKKIARKRLESGADVKAELLYLDIVRQIEKLGDRCFDMADELGKGK</sequence>
<proteinExistence type="predicted"/>
<feature type="transmembrane region" description="Helical" evidence="6">
    <location>
        <begin position="84"/>
        <end position="104"/>
    </location>
</feature>
<dbReference type="GO" id="GO:0005886">
    <property type="term" value="C:plasma membrane"/>
    <property type="evidence" value="ECO:0007669"/>
    <property type="project" value="UniProtKB-SubCell"/>
</dbReference>
<dbReference type="EMBL" id="AGRW01000037">
    <property type="protein sequence ID" value="EIC02570.1"/>
    <property type="molecule type" value="Genomic_DNA"/>
</dbReference>
<keyword evidence="2" id="KW-1003">Cell membrane</keyword>
<dbReference type="PANTHER" id="PTHR10010">
    <property type="entry name" value="SOLUTE CARRIER FAMILY 34 SODIUM PHOSPHATE , MEMBER 2-RELATED"/>
    <property type="match status" value="1"/>
</dbReference>
<feature type="transmembrane region" description="Helical" evidence="6">
    <location>
        <begin position="178"/>
        <end position="197"/>
    </location>
</feature>
<dbReference type="RefSeq" id="WP_002702908.1">
    <property type="nucleotide sequence ID" value="NZ_AGRW01000037.1"/>
</dbReference>
<feature type="transmembrane region" description="Helical" evidence="6">
    <location>
        <begin position="251"/>
        <end position="269"/>
    </location>
</feature>
<evidence type="ECO:0000256" key="1">
    <source>
        <dbReference type="ARBA" id="ARBA00004651"/>
    </source>
</evidence>
<dbReference type="PANTHER" id="PTHR10010:SF46">
    <property type="entry name" value="SODIUM-DEPENDENT PHOSPHATE TRANSPORT PROTEIN 2B"/>
    <property type="match status" value="1"/>
</dbReference>
<name>H7EIP2_9SPIR</name>
<dbReference type="InterPro" id="IPR038078">
    <property type="entry name" value="PhoU-like_sf"/>
</dbReference>
<evidence type="ECO:0000256" key="4">
    <source>
        <dbReference type="ARBA" id="ARBA00022989"/>
    </source>
</evidence>
<dbReference type="PATRIC" id="fig|907348.3.peg.697"/>
<dbReference type="InterPro" id="IPR003841">
    <property type="entry name" value="Na/Pi_transpt"/>
</dbReference>
<keyword evidence="5 6" id="KW-0472">Membrane</keyword>
<evidence type="ECO:0000256" key="6">
    <source>
        <dbReference type="SAM" id="Phobius"/>
    </source>
</evidence>
<feature type="transmembrane region" description="Helical" evidence="6">
    <location>
        <begin position="49"/>
        <end position="72"/>
    </location>
</feature>
<accession>H7EIP2</accession>
<evidence type="ECO:0000256" key="2">
    <source>
        <dbReference type="ARBA" id="ARBA00022475"/>
    </source>
</evidence>
<dbReference type="GO" id="GO:0044341">
    <property type="term" value="P:sodium-dependent phosphate transport"/>
    <property type="evidence" value="ECO:0007669"/>
    <property type="project" value="InterPro"/>
</dbReference>
<dbReference type="AlphaFoldDB" id="H7EIP2"/>
<protein>
    <submittedName>
        <fullName evidence="7">Na/Pi-cotransporter II-related protein</fullName>
    </submittedName>
</protein>
<gene>
    <name evidence="7" type="ORF">TresaDRAFT_2448</name>
</gene>
<evidence type="ECO:0000256" key="5">
    <source>
        <dbReference type="ARBA" id="ARBA00023136"/>
    </source>
</evidence>
<dbReference type="GO" id="GO:0005436">
    <property type="term" value="F:sodium:phosphate symporter activity"/>
    <property type="evidence" value="ECO:0007669"/>
    <property type="project" value="InterPro"/>
</dbReference>
<feature type="transmembrane region" description="Helical" evidence="6">
    <location>
        <begin position="289"/>
        <end position="311"/>
    </location>
</feature>
<keyword evidence="4 6" id="KW-1133">Transmembrane helix</keyword>
<keyword evidence="3 6" id="KW-0812">Transmembrane</keyword>
<comment type="subcellular location">
    <subcellularLocation>
        <location evidence="1">Cell membrane</location>
        <topology evidence="1">Multi-pass membrane protein</topology>
    </subcellularLocation>
</comment>
<dbReference type="NCBIfam" id="TIGR00704">
    <property type="entry name" value="NaPi_cotrn_rel"/>
    <property type="match status" value="1"/>
</dbReference>
<keyword evidence="8" id="KW-1185">Reference proteome</keyword>
<evidence type="ECO:0000313" key="8">
    <source>
        <dbReference type="Proteomes" id="UP000003571"/>
    </source>
</evidence>
<evidence type="ECO:0000256" key="3">
    <source>
        <dbReference type="ARBA" id="ARBA00022692"/>
    </source>
</evidence>
<dbReference type="NCBIfam" id="NF037997">
    <property type="entry name" value="Na_Pi_symport"/>
    <property type="match status" value="1"/>
</dbReference>
<evidence type="ECO:0000313" key="7">
    <source>
        <dbReference type="EMBL" id="EIC02570.1"/>
    </source>
</evidence>
<feature type="transmembrane region" description="Helical" evidence="6">
    <location>
        <begin position="134"/>
        <end position="152"/>
    </location>
</feature>